<name>A0ABY8FMT8_9GAMM</name>
<evidence type="ECO:0000313" key="3">
    <source>
        <dbReference type="EMBL" id="WFF42998.1"/>
    </source>
</evidence>
<evidence type="ECO:0000313" key="4">
    <source>
        <dbReference type="Proteomes" id="UP001321526"/>
    </source>
</evidence>
<feature type="region of interest" description="Disordered" evidence="2">
    <location>
        <begin position="43"/>
        <end position="63"/>
    </location>
</feature>
<evidence type="ECO:0000256" key="1">
    <source>
        <dbReference type="ARBA" id="ARBA00022729"/>
    </source>
</evidence>
<reference evidence="3 4" key="1">
    <citation type="submission" date="2019-01" db="EMBL/GenBank/DDBJ databases">
        <title>Genome sequence of Salinicola endophyticus REST5.</title>
        <authorList>
            <person name="Nascimento F.X."/>
        </authorList>
    </citation>
    <scope>NUCLEOTIDE SEQUENCE [LARGE SCALE GENOMIC DNA]</scope>
    <source>
        <strain evidence="3 4">REST5</strain>
    </source>
</reference>
<dbReference type="Proteomes" id="UP001321526">
    <property type="component" value="Chromosome"/>
</dbReference>
<proteinExistence type="predicted"/>
<dbReference type="EMBL" id="CP035631">
    <property type="protein sequence ID" value="WFF42998.1"/>
    <property type="molecule type" value="Genomic_DNA"/>
</dbReference>
<keyword evidence="4" id="KW-1185">Reference proteome</keyword>
<protein>
    <submittedName>
        <fullName evidence="3">Twin-arginine translocation signal domain-containing protein</fullName>
    </submittedName>
</protein>
<dbReference type="InterPro" id="IPR019546">
    <property type="entry name" value="TAT_signal_bac_arc"/>
</dbReference>
<accession>A0ABY8FMT8</accession>
<sequence length="121" mass="12428">MSAAAGAGAALSRRPSHHQYLFAAGCAAYRPHPRAGRVSIRRERGGALGRQRPRGQWAGHPAGGVMSLTRRQFISAALAMAATAALPVLSSPARTPQGGRAARPAAGGLRIVGDANRVMLG</sequence>
<dbReference type="NCBIfam" id="TIGR01409">
    <property type="entry name" value="TAT_signal_seq"/>
    <property type="match status" value="1"/>
</dbReference>
<organism evidence="3 4">
    <name type="scientific">Salinicola endophyticus</name>
    <dbReference type="NCBI Taxonomy" id="1949083"/>
    <lineage>
        <taxon>Bacteria</taxon>
        <taxon>Pseudomonadati</taxon>
        <taxon>Pseudomonadota</taxon>
        <taxon>Gammaproteobacteria</taxon>
        <taxon>Oceanospirillales</taxon>
        <taxon>Halomonadaceae</taxon>
        <taxon>Salinicola</taxon>
    </lineage>
</organism>
<keyword evidence="1" id="KW-0732">Signal</keyword>
<gene>
    <name evidence="3" type="ORF">EVC62_16685</name>
</gene>
<evidence type="ECO:0000256" key="2">
    <source>
        <dbReference type="SAM" id="MobiDB-lite"/>
    </source>
</evidence>